<dbReference type="SMART" id="SM00060">
    <property type="entry name" value="FN3"/>
    <property type="match status" value="2"/>
</dbReference>
<feature type="region of interest" description="Disordered" evidence="1">
    <location>
        <begin position="50"/>
        <end position="119"/>
    </location>
</feature>
<dbReference type="Proteomes" id="UP000051952">
    <property type="component" value="Unassembled WGS sequence"/>
</dbReference>
<feature type="compositionally biased region" description="Polar residues" evidence="1">
    <location>
        <begin position="1267"/>
        <end position="1277"/>
    </location>
</feature>
<feature type="compositionally biased region" description="Low complexity" evidence="1">
    <location>
        <begin position="1400"/>
        <end position="1415"/>
    </location>
</feature>
<sequence length="1498" mass="167043">MESIAETTFGFRASRDAFVCGDVPGMEYATQEHPQRFRFRVELLGKRQKVMSSSALRSTTMNGTMSAELSRQQSARGGSARSNHPDSPLHDNEDLSREDEGEDLTSSAPQQQAVGTLGSPLPLMEVVASSMAHETDDEDDDSPEVRYIETTQESSVLPGLEPNTPYRITAQQWALDDWGTESQPIHSYTLNQMILTVARRCDSYFEVHCARDKRLPPISTTLCRPHNETSTNQFSRLIGVTLTATSLVTNIMTTRFFLACSEKNCPSLVGRVADLESSHPYRVDVRTEYENKETCPIFTSVATITATVPVMKVAALGEDFVSVVIDKKATPASLAQAQDAFHALPSSVRHAATEGQVVDIVSYHFKFIPIHFDEDDDVEKPQTFQNKESVDEMVSVVSTAAAFTKTGLMSEIPYNIFLRTVDERDFSGKEHLIGAVCTRAFPKIFVNKLSENFAEIEWREEEEAVGEDHTVVTVSGAISKRFGRWLRVAPCEGYNLNDNGNVGDFFEFVIAEDIVVPDVNRPATRTASIHYNDMCSLVEQLNPETQYFVIGRCRRRYMTADGTYETYCSAWGSPTRFATLALLVLRVVHCSLDFANVAWQDPVSTSPVERSSHNHGPGNLDDELWGSTTSFTKQFVNAAAEAGHGVGSLSGGSAQAVRFQLRLMHATPEGECGSVIQDMYVVTADGIHTIEHLIPGKSYAVSMRVCYEGLSGSWVAPAVFRTDRFPEPKYLSLTRRDVEMELDLEVGGELRDAEDLQVPDRNHRLYEVVLSDSDHMRYVLFKVHEHTRLFIAGLSRGRRYRVAIREVINGVRYGAFVHLCSFWMQPYPPIIVRLLENRDGCCEVEWRVIEKKDQISREEEEDVDYVYQLEQGVRSPDNPAEGTDWKEVVITDTIKHRFKWTQNLPDNARDDINFSELCFRVRCSKCFVLQNGLAYKSPVWGDWSLIAYWNEAQPPHSVTHLSIAYASDTFAIAKWDLPRQWEMHPALRYIVKIRIQEHSGSTGEGAAAPTSPTSPTSPSVDVFQWHTIGTSPICAVELPNLAKATTYVVAVQSESSFGINPQLVAISFTTRYVPNRDPKPSLHEVAPRPLISPHRLKELLLPGMRPVDPFETFTTNLYDKYEEPRRLRLRAVVRMAGMLDRTKRGEMLKQRFQCLIRRLITTQKVVHRYAADVMMQPNFKANEVLSPEQVARLRFGLDPDDGINIWTKEFEEFLQTDEHENLRRTFTFRSSDGSLTAPGSMMMYKRKKSTLSIKMSAVLDRRRAHASTPTLRHSASVSKEEGVSWTNDDAQQPRRASTSLGMRSRSLVQVRAPTPIENSRPIQGLQLAPLDEPSLSIKGRIPSKLEAPISSPLATPVGTAPTSPFSSSPSAMAADDKQKTTTTSTKKAYGSNLTANKQQPTSTTSTSAPKKTASSLRLPSIASTLTKDSKTSSPSLHPAVTPKITPESSLTGSVHGTPQRLLTAAVAPTPADDSMTAVDPAPMLPFLMRSKLLATLQR</sequence>
<feature type="compositionally biased region" description="Polar residues" evidence="1">
    <location>
        <begin position="50"/>
        <end position="82"/>
    </location>
</feature>
<evidence type="ECO:0000313" key="4">
    <source>
        <dbReference type="Proteomes" id="UP000051952"/>
    </source>
</evidence>
<dbReference type="Gene3D" id="2.60.40.10">
    <property type="entry name" value="Immunoglobulins"/>
    <property type="match status" value="1"/>
</dbReference>
<feature type="domain" description="Fibronectin type-III" evidence="2">
    <location>
        <begin position="579"/>
        <end position="711"/>
    </location>
</feature>
<feature type="compositionally biased region" description="Low complexity" evidence="1">
    <location>
        <begin position="1360"/>
        <end position="1373"/>
    </location>
</feature>
<dbReference type="InterPro" id="IPR036116">
    <property type="entry name" value="FN3_sf"/>
</dbReference>
<evidence type="ECO:0000313" key="3">
    <source>
        <dbReference type="EMBL" id="CUG93654.1"/>
    </source>
</evidence>
<name>A0A0S4JWY0_BODSA</name>
<feature type="compositionally biased region" description="Polar residues" evidence="1">
    <location>
        <begin position="104"/>
        <end position="114"/>
    </location>
</feature>
<organism evidence="3 4">
    <name type="scientific">Bodo saltans</name>
    <name type="common">Flagellated protozoan</name>
    <dbReference type="NCBI Taxonomy" id="75058"/>
    <lineage>
        <taxon>Eukaryota</taxon>
        <taxon>Discoba</taxon>
        <taxon>Euglenozoa</taxon>
        <taxon>Kinetoplastea</taxon>
        <taxon>Metakinetoplastina</taxon>
        <taxon>Eubodonida</taxon>
        <taxon>Bodonidae</taxon>
        <taxon>Bodo</taxon>
    </lineage>
</organism>
<dbReference type="InterPro" id="IPR003961">
    <property type="entry name" value="FN3_dom"/>
</dbReference>
<feature type="domain" description="Fibronectin type-III" evidence="2">
    <location>
        <begin position="955"/>
        <end position="1060"/>
    </location>
</feature>
<accession>A0A0S4JWY0</accession>
<feature type="compositionally biased region" description="Polar residues" evidence="1">
    <location>
        <begin position="1446"/>
        <end position="1456"/>
    </location>
</feature>
<feature type="compositionally biased region" description="Polar residues" evidence="1">
    <location>
        <begin position="1284"/>
        <end position="1301"/>
    </location>
</feature>
<gene>
    <name evidence="3" type="ORF">BSAL_44005</name>
</gene>
<dbReference type="InterPro" id="IPR013783">
    <property type="entry name" value="Ig-like_fold"/>
</dbReference>
<feature type="compositionally biased region" description="Polar residues" evidence="1">
    <location>
        <begin position="1421"/>
        <end position="1435"/>
    </location>
</feature>
<dbReference type="SUPFAM" id="SSF49265">
    <property type="entry name" value="Fibronectin type III"/>
    <property type="match status" value="1"/>
</dbReference>
<feature type="region of interest" description="Disordered" evidence="1">
    <location>
        <begin position="1347"/>
        <end position="1456"/>
    </location>
</feature>
<dbReference type="EMBL" id="CYKH01002178">
    <property type="protein sequence ID" value="CUG93654.1"/>
    <property type="molecule type" value="Genomic_DNA"/>
</dbReference>
<keyword evidence="4" id="KW-1185">Reference proteome</keyword>
<evidence type="ECO:0000256" key="1">
    <source>
        <dbReference type="SAM" id="MobiDB-lite"/>
    </source>
</evidence>
<reference evidence="4" key="1">
    <citation type="submission" date="2015-09" db="EMBL/GenBank/DDBJ databases">
        <authorList>
            <consortium name="Pathogen Informatics"/>
        </authorList>
    </citation>
    <scope>NUCLEOTIDE SEQUENCE [LARGE SCALE GENOMIC DNA]</scope>
    <source>
        <strain evidence="4">Lake Konstanz</strain>
    </source>
</reference>
<dbReference type="VEuPathDB" id="TriTrypDB:BSAL_44005"/>
<evidence type="ECO:0000259" key="2">
    <source>
        <dbReference type="SMART" id="SM00060"/>
    </source>
</evidence>
<feature type="compositionally biased region" description="Basic and acidic residues" evidence="1">
    <location>
        <begin position="83"/>
        <end position="95"/>
    </location>
</feature>
<protein>
    <recommendedName>
        <fullName evidence="2">Fibronectin type-III domain-containing protein</fullName>
    </recommendedName>
</protein>
<feature type="region of interest" description="Disordered" evidence="1">
    <location>
        <begin position="1264"/>
        <end position="1308"/>
    </location>
</feature>
<proteinExistence type="predicted"/>